<feature type="compositionally biased region" description="Low complexity" evidence="1">
    <location>
        <begin position="34"/>
        <end position="65"/>
    </location>
</feature>
<feature type="signal peptide" evidence="2">
    <location>
        <begin position="1"/>
        <end position="25"/>
    </location>
</feature>
<evidence type="ECO:0008006" key="5">
    <source>
        <dbReference type="Google" id="ProtNLM"/>
    </source>
</evidence>
<evidence type="ECO:0000256" key="2">
    <source>
        <dbReference type="SAM" id="SignalP"/>
    </source>
</evidence>
<dbReference type="SUPFAM" id="SSF89392">
    <property type="entry name" value="Prokaryotic lipoproteins and lipoprotein localization factors"/>
    <property type="match status" value="1"/>
</dbReference>
<name>A0A0L6CF74_9MICO</name>
<dbReference type="PATRIC" id="fig|1631356.3.peg.553"/>
<organism evidence="3 4">
    <name type="scientific">Luteipulveratus halotolerans</name>
    <dbReference type="NCBI Taxonomy" id="1631356"/>
    <lineage>
        <taxon>Bacteria</taxon>
        <taxon>Bacillati</taxon>
        <taxon>Actinomycetota</taxon>
        <taxon>Actinomycetes</taxon>
        <taxon>Micrococcales</taxon>
        <taxon>Dermacoccaceae</taxon>
        <taxon>Luteipulveratus</taxon>
    </lineage>
</organism>
<dbReference type="Gene3D" id="2.50.20.20">
    <property type="match status" value="1"/>
</dbReference>
<dbReference type="AlphaFoldDB" id="A0A0L6CF74"/>
<feature type="chain" id="PRO_5005562787" description="LppX_LprAFG lipoprotein" evidence="2">
    <location>
        <begin position="26"/>
        <end position="307"/>
    </location>
</feature>
<keyword evidence="2" id="KW-0732">Signal</keyword>
<dbReference type="RefSeq" id="WP_050668606.1">
    <property type="nucleotide sequence ID" value="NZ_LAIR01000002.1"/>
</dbReference>
<keyword evidence="4" id="KW-1185">Reference proteome</keyword>
<feature type="region of interest" description="Disordered" evidence="1">
    <location>
        <begin position="26"/>
        <end position="70"/>
    </location>
</feature>
<dbReference type="EMBL" id="LAIR01000002">
    <property type="protein sequence ID" value="KNX36354.1"/>
    <property type="molecule type" value="Genomic_DNA"/>
</dbReference>
<gene>
    <name evidence="3" type="ORF">VV01_03110</name>
</gene>
<accession>A0A0L6CF74</accession>
<sequence length="307" mass="32177">MISTMRRTAALTSVVALSFTLTACGDDTTAGSRSTSPPVASSSPSSSSTTTAAPVTATASTTSQAAGGGSVAMRIRTAVDAERTVHVQMTSPGEQDTVTMDFADLADEDGDVAIQMGPTTRMRSVGGTVYLQDPDLAGRTWVRVSEDSDSMAGLMLLPMAALTMIADVDTQVDLWEKGTFTSRGPATVRGASTTHYVIKVPGDKVVEAFDETGDLSPNDRAEMRKSAKGRTVAYDVWLDDRDRPVRIRTDLAMMALAFGEAGEDADEPAPVAVVDYSRWGAPVHIAAPPAAQVKDADDVLEEDAPAG</sequence>
<evidence type="ECO:0000256" key="1">
    <source>
        <dbReference type="SAM" id="MobiDB-lite"/>
    </source>
</evidence>
<protein>
    <recommendedName>
        <fullName evidence="5">LppX_LprAFG lipoprotein</fullName>
    </recommendedName>
</protein>
<dbReference type="PROSITE" id="PS51257">
    <property type="entry name" value="PROKAR_LIPOPROTEIN"/>
    <property type="match status" value="1"/>
</dbReference>
<evidence type="ECO:0000313" key="4">
    <source>
        <dbReference type="Proteomes" id="UP000037397"/>
    </source>
</evidence>
<proteinExistence type="predicted"/>
<evidence type="ECO:0000313" key="3">
    <source>
        <dbReference type="EMBL" id="KNX36354.1"/>
    </source>
</evidence>
<dbReference type="Proteomes" id="UP000037397">
    <property type="component" value="Unassembled WGS sequence"/>
</dbReference>
<dbReference type="InterPro" id="IPR029046">
    <property type="entry name" value="LolA/LolB/LppX"/>
</dbReference>
<reference evidence="4" key="1">
    <citation type="submission" date="2015-03" db="EMBL/GenBank/DDBJ databases">
        <title>Luteipulveratus halotolerans sp. nov., a novel actinobacterium (Dermacoccaceae) from Sarawak, Malaysia.</title>
        <authorList>
            <person name="Juboi H."/>
            <person name="Basik A."/>
            <person name="Shamsul S.S."/>
            <person name="Arnold P."/>
            <person name="Schmitt E.K."/>
            <person name="Sanglier J.-J."/>
            <person name="Yeo T."/>
        </authorList>
    </citation>
    <scope>NUCLEOTIDE SEQUENCE [LARGE SCALE GENOMIC DNA]</scope>
    <source>
        <strain evidence="4">C296001</strain>
    </source>
</reference>
<dbReference type="OrthoDB" id="3781094at2"/>
<dbReference type="STRING" id="1631356.VV01_03110"/>
<comment type="caution">
    <text evidence="3">The sequence shown here is derived from an EMBL/GenBank/DDBJ whole genome shotgun (WGS) entry which is preliminary data.</text>
</comment>